<evidence type="ECO:0000313" key="1">
    <source>
        <dbReference type="EMBL" id="KAI4331529.1"/>
    </source>
</evidence>
<accession>A0ACB9N4S9</accession>
<keyword evidence="2" id="KW-1185">Reference proteome</keyword>
<comment type="caution">
    <text evidence="1">The sequence shown here is derived from an EMBL/GenBank/DDBJ whole genome shotgun (WGS) entry which is preliminary data.</text>
</comment>
<name>A0ACB9N4S9_9MYRT</name>
<dbReference type="Proteomes" id="UP001057402">
    <property type="component" value="Chromosome 8"/>
</dbReference>
<organism evidence="1 2">
    <name type="scientific">Melastoma candidum</name>
    <dbReference type="NCBI Taxonomy" id="119954"/>
    <lineage>
        <taxon>Eukaryota</taxon>
        <taxon>Viridiplantae</taxon>
        <taxon>Streptophyta</taxon>
        <taxon>Embryophyta</taxon>
        <taxon>Tracheophyta</taxon>
        <taxon>Spermatophyta</taxon>
        <taxon>Magnoliopsida</taxon>
        <taxon>eudicotyledons</taxon>
        <taxon>Gunneridae</taxon>
        <taxon>Pentapetalae</taxon>
        <taxon>rosids</taxon>
        <taxon>malvids</taxon>
        <taxon>Myrtales</taxon>
        <taxon>Melastomataceae</taxon>
        <taxon>Melastomatoideae</taxon>
        <taxon>Melastomateae</taxon>
        <taxon>Melastoma</taxon>
    </lineage>
</organism>
<reference evidence="2" key="1">
    <citation type="journal article" date="2023" name="Front. Plant Sci.">
        <title>Chromosomal-level genome assembly of Melastoma candidum provides insights into trichome evolution.</title>
        <authorList>
            <person name="Zhong Y."/>
            <person name="Wu W."/>
            <person name="Sun C."/>
            <person name="Zou P."/>
            <person name="Liu Y."/>
            <person name="Dai S."/>
            <person name="Zhou R."/>
        </authorList>
    </citation>
    <scope>NUCLEOTIDE SEQUENCE [LARGE SCALE GENOMIC DNA]</scope>
</reference>
<sequence length="764" mass="83926">MDATVGCLVNSISRFIHLVLCQRVKPHHLQNGYKKITEVLKLLKSVLDAVVESRMPPDDTLQKEWEELDVIVNEARELLGRWSLGMSKICGVSRVDSFLIKIQGSSIEICKALRNSLSYGPVIAIFVNIEDCLREIQDVKRERTAECIVEALRNQRQGIHPRNETVLEIAESLNLRLGEELFRETIAVEKERLSNVDTVKGDIDQIARLLTYMRDFMIQTNYFQSEVSKRIPPYFRCPLSSVLMLDPVIVASGQTYERAAIQKWLDQGLSICPKTRLPLTHLNFITNYTVKDMVNSWWDQNNDGHKNSSEVLDLICVDSQVDLVSPRKLEKAHTVDGSARGGGSNLKPSLDSGSRRKGKEGGSSRMSSQEEYKEGDFGEIERFEALLALEESDSDSRSASTCSARSSVDYVSGLSDHIPSLPGSSRRHHDFPYQPLYDQSNGSVTVVKARGSGDYSCSEAESFLSSDPTFDESTTHSYVEKLVGDLKSQSRDLQTKAAAELRLLAKNNPMNRRVIGQCNAIVPLLSLIYSPGKWAQEHAVTTLLNLSLNEENKVAIVEAGAIEPLLYVLKSGGDGARENAAATFFSLSTLDEYKSTIGRSGAIKVLVNLLGTGSPRGKKDAAGALFSLSIFHGNKARMVQAGAVKRLVELIDPVSGMVDKALAILSNLSTISEGCTAIVREGGIPSLVEVVESGSQRGKENAASVLLQLCIGNPKICTLVLQEGVVPPLVALSQSGTPRAKEKARQLLSHFRNQREGAIAKTKR</sequence>
<protein>
    <submittedName>
        <fullName evidence="1">Uncharacterized protein</fullName>
    </submittedName>
</protein>
<dbReference type="EMBL" id="CM042887">
    <property type="protein sequence ID" value="KAI4331529.1"/>
    <property type="molecule type" value="Genomic_DNA"/>
</dbReference>
<gene>
    <name evidence="1" type="ORF">MLD38_029714</name>
</gene>
<evidence type="ECO:0000313" key="2">
    <source>
        <dbReference type="Proteomes" id="UP001057402"/>
    </source>
</evidence>
<proteinExistence type="predicted"/>